<comment type="subcellular location">
    <subcellularLocation>
        <location evidence="1">Secreted</location>
    </subcellularLocation>
</comment>
<evidence type="ECO:0000256" key="2">
    <source>
        <dbReference type="ARBA" id="ARBA00022525"/>
    </source>
</evidence>
<keyword evidence="2" id="KW-0964">Secreted</keyword>
<dbReference type="Pfam" id="PF02412">
    <property type="entry name" value="TSP_3"/>
    <property type="match status" value="1"/>
</dbReference>
<dbReference type="PANTHER" id="PTHR10199">
    <property type="entry name" value="THROMBOSPONDIN"/>
    <property type="match status" value="1"/>
</dbReference>
<organism evidence="7 8">
    <name type="scientific">Sorangium cellulosum</name>
    <name type="common">Polyangium cellulosum</name>
    <dbReference type="NCBI Taxonomy" id="56"/>
    <lineage>
        <taxon>Bacteria</taxon>
        <taxon>Pseudomonadati</taxon>
        <taxon>Myxococcota</taxon>
        <taxon>Polyangia</taxon>
        <taxon>Polyangiales</taxon>
        <taxon>Polyangiaceae</taxon>
        <taxon>Sorangium</taxon>
    </lineage>
</organism>
<reference evidence="7 8" key="1">
    <citation type="submission" date="2014-02" db="EMBL/GenBank/DDBJ databases">
        <title>The small core and large imbalanced accessory genome model reveals a collaborative survival strategy of Sorangium cellulosum strains in nature.</title>
        <authorList>
            <person name="Han K."/>
            <person name="Peng R."/>
            <person name="Blom J."/>
            <person name="Li Y.-Z."/>
        </authorList>
    </citation>
    <scope>NUCLEOTIDE SEQUENCE [LARGE SCALE GENOMIC DNA]</scope>
    <source>
        <strain evidence="7 8">So0157-18</strain>
    </source>
</reference>
<comment type="caution">
    <text evidence="7">The sequence shown here is derived from an EMBL/GenBank/DDBJ whole genome shotgun (WGS) entry which is preliminary data.</text>
</comment>
<keyword evidence="3 5" id="KW-0732">Signal</keyword>
<feature type="signal peptide" evidence="5">
    <location>
        <begin position="1"/>
        <end position="27"/>
    </location>
</feature>
<sequence>MRYIRTSAARACLSLLVLAALSGTAFGATTAITFVINHADCGNAEFSLYLNGVLLDTVPSENGCECRTETLQRAFTEPEVLALYDPNTCNDVRVDIDKGQGLLVGFARIHVDSTEGSSYLCLYDAERGPIPCADRDVCDGYGVGLTSLGSQDRDGIAPGLGRGCDNCPVTHNPDQADADADGIGDACDPCPRGDRDRDAVCDAADNCASAANPSQTDSDGDGLGDACDNCPSAANPDQADSDGDGHGDACAHACVTLQRGTFGEVADADIWEAFPDYSDGRIPYNASGNAHGSRKQALYRFGLDSIPAGATVTSADFGVAAYGSGDEIVRIHRITAPWSEDAVTWNSFAASYDADVEADLTWIGPYDMSADLTGLVQAWVDGTAPNHGFLVEEDPTGRTSYRSSDHPLQEDRPWLEVCYFAP</sequence>
<dbReference type="Gene3D" id="4.10.1080.10">
    <property type="entry name" value="TSP type-3 repeat"/>
    <property type="match status" value="2"/>
</dbReference>
<dbReference type="InterPro" id="IPR055372">
    <property type="entry name" value="CBM96"/>
</dbReference>
<dbReference type="GO" id="GO:0007155">
    <property type="term" value="P:cell adhesion"/>
    <property type="evidence" value="ECO:0007669"/>
    <property type="project" value="InterPro"/>
</dbReference>
<accession>A0A150Q7K0</accession>
<dbReference type="Pfam" id="PF24517">
    <property type="entry name" value="CBM96"/>
    <property type="match status" value="1"/>
</dbReference>
<gene>
    <name evidence="7" type="ORF">BE04_37890</name>
</gene>
<name>A0A150Q7K0_SORCE</name>
<dbReference type="NCBIfam" id="NF033679">
    <property type="entry name" value="DNRLRE_dom"/>
    <property type="match status" value="1"/>
</dbReference>
<feature type="chain" id="PRO_5007566358" evidence="5">
    <location>
        <begin position="28"/>
        <end position="422"/>
    </location>
</feature>
<dbReference type="GO" id="GO:0005509">
    <property type="term" value="F:calcium ion binding"/>
    <property type="evidence" value="ECO:0007669"/>
    <property type="project" value="InterPro"/>
</dbReference>
<evidence type="ECO:0000256" key="1">
    <source>
        <dbReference type="ARBA" id="ARBA00004613"/>
    </source>
</evidence>
<keyword evidence="4" id="KW-0106">Calcium</keyword>
<evidence type="ECO:0000259" key="6">
    <source>
        <dbReference type="Pfam" id="PF24517"/>
    </source>
</evidence>
<evidence type="ECO:0000256" key="4">
    <source>
        <dbReference type="ARBA" id="ARBA00022837"/>
    </source>
</evidence>
<evidence type="ECO:0000313" key="8">
    <source>
        <dbReference type="Proteomes" id="UP000075604"/>
    </source>
</evidence>
<dbReference type="InterPro" id="IPR003367">
    <property type="entry name" value="Thrombospondin_3-like_rpt"/>
</dbReference>
<protein>
    <submittedName>
        <fullName evidence="7">Cartilage oligomeric matrix protein</fullName>
    </submittedName>
</protein>
<evidence type="ECO:0000256" key="3">
    <source>
        <dbReference type="ARBA" id="ARBA00022729"/>
    </source>
</evidence>
<feature type="domain" description="Carbohydrate-binding module family 96" evidence="6">
    <location>
        <begin position="290"/>
        <end position="406"/>
    </location>
</feature>
<evidence type="ECO:0000313" key="7">
    <source>
        <dbReference type="EMBL" id="KYF63947.1"/>
    </source>
</evidence>
<dbReference type="InterPro" id="IPR028974">
    <property type="entry name" value="TSP_type-3_rpt"/>
</dbReference>
<dbReference type="GO" id="GO:0005576">
    <property type="term" value="C:extracellular region"/>
    <property type="evidence" value="ECO:0007669"/>
    <property type="project" value="UniProtKB-SubCell"/>
</dbReference>
<dbReference type="SUPFAM" id="SSF103647">
    <property type="entry name" value="TSP type-3 repeat"/>
    <property type="match status" value="1"/>
</dbReference>
<dbReference type="Proteomes" id="UP000075604">
    <property type="component" value="Unassembled WGS sequence"/>
</dbReference>
<dbReference type="EMBL" id="JELX01000562">
    <property type="protein sequence ID" value="KYF63947.1"/>
    <property type="molecule type" value="Genomic_DNA"/>
</dbReference>
<proteinExistence type="predicted"/>
<evidence type="ECO:0000256" key="5">
    <source>
        <dbReference type="SAM" id="SignalP"/>
    </source>
</evidence>
<dbReference type="AlphaFoldDB" id="A0A150Q7K0"/>